<feature type="domain" description="BD-FAE-like" evidence="3">
    <location>
        <begin position="22"/>
        <end position="139"/>
    </location>
</feature>
<evidence type="ECO:0000259" key="2">
    <source>
        <dbReference type="Pfam" id="PF00326"/>
    </source>
</evidence>
<reference evidence="4 5" key="1">
    <citation type="journal article" date="2014" name="Genome Announc.">
        <title>Draft genome sequence of the pathogenic fungus Scedosporium apiospermum.</title>
        <authorList>
            <person name="Vandeputte P."/>
            <person name="Ghamrawi S."/>
            <person name="Rechenmann M."/>
            <person name="Iltis A."/>
            <person name="Giraud S."/>
            <person name="Fleury M."/>
            <person name="Thornton C."/>
            <person name="Delhaes L."/>
            <person name="Meyer W."/>
            <person name="Papon N."/>
            <person name="Bouchara J.P."/>
        </authorList>
    </citation>
    <scope>NUCLEOTIDE SEQUENCE [LARGE SCALE GENOMIC DNA]</scope>
    <source>
        <strain evidence="4 5">IHEM 14462</strain>
    </source>
</reference>
<dbReference type="Gene3D" id="3.40.50.1820">
    <property type="entry name" value="alpha/beta hydrolase"/>
    <property type="match status" value="1"/>
</dbReference>
<dbReference type="GO" id="GO:0006508">
    <property type="term" value="P:proteolysis"/>
    <property type="evidence" value="ECO:0007669"/>
    <property type="project" value="InterPro"/>
</dbReference>
<dbReference type="HOGENOM" id="CLU_012494_9_0_1"/>
<dbReference type="InterPro" id="IPR001375">
    <property type="entry name" value="Peptidase_S9_cat"/>
</dbReference>
<protein>
    <submittedName>
        <fullName evidence="4">Uncharacterized protein</fullName>
    </submittedName>
</protein>
<dbReference type="OMA" id="DHTFAMG"/>
<evidence type="ECO:0000313" key="4">
    <source>
        <dbReference type="EMBL" id="KEZ45783.1"/>
    </source>
</evidence>
<name>A0A084GEM1_PSEDA</name>
<dbReference type="PANTHER" id="PTHR48081:SF3">
    <property type="entry name" value="ALPHA_BETA HYDROLASE FOLD-3 DOMAIN-CONTAINING PROTEIN"/>
    <property type="match status" value="1"/>
</dbReference>
<dbReference type="Proteomes" id="UP000028545">
    <property type="component" value="Unassembled WGS sequence"/>
</dbReference>
<dbReference type="SUPFAM" id="SSF53474">
    <property type="entry name" value="alpha/beta-Hydrolases"/>
    <property type="match status" value="1"/>
</dbReference>
<dbReference type="RefSeq" id="XP_016645582.1">
    <property type="nucleotide sequence ID" value="XM_016784825.1"/>
</dbReference>
<dbReference type="KEGG" id="sapo:SAPIO_CDS1591"/>
<keyword evidence="5" id="KW-1185">Reference proteome</keyword>
<comment type="caution">
    <text evidence="4">The sequence shown here is derived from an EMBL/GenBank/DDBJ whole genome shotgun (WGS) entry which is preliminary data.</text>
</comment>
<feature type="domain" description="Peptidase S9 prolyl oligopeptidase catalytic" evidence="2">
    <location>
        <begin position="237"/>
        <end position="311"/>
    </location>
</feature>
<gene>
    <name evidence="4" type="ORF">SAPIO_CDS1591</name>
</gene>
<dbReference type="PANTHER" id="PTHR48081">
    <property type="entry name" value="AB HYDROLASE SUPERFAMILY PROTEIN C4A8.06C"/>
    <property type="match status" value="1"/>
</dbReference>
<keyword evidence="1" id="KW-0378">Hydrolase</keyword>
<dbReference type="Pfam" id="PF00326">
    <property type="entry name" value="Peptidase_S9"/>
    <property type="match status" value="1"/>
</dbReference>
<dbReference type="GeneID" id="27720663"/>
<dbReference type="GO" id="GO:0008236">
    <property type="term" value="F:serine-type peptidase activity"/>
    <property type="evidence" value="ECO:0007669"/>
    <property type="project" value="InterPro"/>
</dbReference>
<dbReference type="Pfam" id="PF20434">
    <property type="entry name" value="BD-FAE"/>
    <property type="match status" value="1"/>
</dbReference>
<organism evidence="4 5">
    <name type="scientific">Pseudallescheria apiosperma</name>
    <name type="common">Scedosporium apiospermum</name>
    <dbReference type="NCBI Taxonomy" id="563466"/>
    <lineage>
        <taxon>Eukaryota</taxon>
        <taxon>Fungi</taxon>
        <taxon>Dikarya</taxon>
        <taxon>Ascomycota</taxon>
        <taxon>Pezizomycotina</taxon>
        <taxon>Sordariomycetes</taxon>
        <taxon>Hypocreomycetidae</taxon>
        <taxon>Microascales</taxon>
        <taxon>Microascaceae</taxon>
        <taxon>Scedosporium</taxon>
    </lineage>
</organism>
<dbReference type="InterPro" id="IPR050300">
    <property type="entry name" value="GDXG_lipolytic_enzyme"/>
</dbReference>
<evidence type="ECO:0000256" key="1">
    <source>
        <dbReference type="ARBA" id="ARBA00022801"/>
    </source>
</evidence>
<proteinExistence type="predicted"/>
<dbReference type="EMBL" id="JOWA01000066">
    <property type="protein sequence ID" value="KEZ45783.1"/>
    <property type="molecule type" value="Genomic_DNA"/>
</dbReference>
<accession>A0A084GEM1</accession>
<dbReference type="VEuPathDB" id="FungiDB:SAPIO_CDS1591"/>
<dbReference type="AlphaFoldDB" id="A0A084GEM1"/>
<dbReference type="OrthoDB" id="19653at2759"/>
<dbReference type="InterPro" id="IPR049492">
    <property type="entry name" value="BD-FAE-like_dom"/>
</dbReference>
<evidence type="ECO:0000259" key="3">
    <source>
        <dbReference type="Pfam" id="PF20434"/>
    </source>
</evidence>
<sequence>MSNPTSFRAVYKVLDHQEIDVDVYLPPARTDPGARYPAIIDIHGGAFMLGSSDLVNKDQIRDCIDRGWIVLVPNHRLCPQVNLLEGPIQDCRDLLAWIHSGGLEKAIAGQTTTPYLVDLDRILAFGTSSGGTLALCLGFDVPKPVAAIYSMYGPCNFSHPHWTTPLPQVAPSLPQDVPESFFRPMWEESPVPIRGVVSLEGQKSTPTGAPDFNDPRQAFAFKQIKEGAVFDTIFPSREWKKVDPLLNITPAFPPTAIVHGSDDVMVPIQLSKDLFEELGRKGVKASMITVDGEGHTFAAKMKVGSRTWLAQREGFDFLERVIQ</sequence>
<evidence type="ECO:0000313" key="5">
    <source>
        <dbReference type="Proteomes" id="UP000028545"/>
    </source>
</evidence>
<dbReference type="InterPro" id="IPR029058">
    <property type="entry name" value="AB_hydrolase_fold"/>
</dbReference>